<feature type="transmembrane region" description="Helical" evidence="8">
    <location>
        <begin position="254"/>
        <end position="272"/>
    </location>
</feature>
<reference evidence="9 10" key="1">
    <citation type="submission" date="2018-05" db="EMBL/GenBank/DDBJ databases">
        <title>Genomic Encyclopedia of Type Strains, Phase IV (KMG-IV): sequencing the most valuable type-strain genomes for metagenomic binning, comparative biology and taxonomic classification.</title>
        <authorList>
            <person name="Goeker M."/>
        </authorList>
    </citation>
    <scope>NUCLEOTIDE SEQUENCE [LARGE SCALE GENOMIC DNA]</scope>
    <source>
        <strain evidence="9 10">JC118</strain>
    </source>
</reference>
<dbReference type="InterPro" id="IPR037294">
    <property type="entry name" value="ABC_BtuC-like"/>
</dbReference>
<comment type="similarity">
    <text evidence="2">Belongs to the binding-protein-dependent transport system permease family. FecCD subfamily.</text>
</comment>
<evidence type="ECO:0000313" key="9">
    <source>
        <dbReference type="EMBL" id="PXX74013.1"/>
    </source>
</evidence>
<evidence type="ECO:0000256" key="6">
    <source>
        <dbReference type="ARBA" id="ARBA00022989"/>
    </source>
</evidence>
<dbReference type="AlphaFoldDB" id="A0A318KQV3"/>
<comment type="subcellular location">
    <subcellularLocation>
        <location evidence="1">Cell membrane</location>
        <topology evidence="1">Multi-pass membrane protein</topology>
    </subcellularLocation>
</comment>
<keyword evidence="3" id="KW-0813">Transport</keyword>
<gene>
    <name evidence="9" type="ORF">DES51_12811</name>
</gene>
<evidence type="ECO:0000256" key="8">
    <source>
        <dbReference type="SAM" id="Phobius"/>
    </source>
</evidence>
<accession>A0A318KQV3</accession>
<dbReference type="GO" id="GO:0005886">
    <property type="term" value="C:plasma membrane"/>
    <property type="evidence" value="ECO:0007669"/>
    <property type="project" value="UniProtKB-SubCell"/>
</dbReference>
<dbReference type="GO" id="GO:0033214">
    <property type="term" value="P:siderophore-iron import into cell"/>
    <property type="evidence" value="ECO:0007669"/>
    <property type="project" value="TreeGrafter"/>
</dbReference>
<feature type="transmembrane region" description="Helical" evidence="8">
    <location>
        <begin position="284"/>
        <end position="305"/>
    </location>
</feature>
<keyword evidence="7 8" id="KW-0472">Membrane</keyword>
<dbReference type="PANTHER" id="PTHR30472">
    <property type="entry name" value="FERRIC ENTEROBACTIN TRANSPORT SYSTEM PERMEASE PROTEIN"/>
    <property type="match status" value="1"/>
</dbReference>
<feature type="transmembrane region" description="Helical" evidence="8">
    <location>
        <begin position="16"/>
        <end position="39"/>
    </location>
</feature>
<dbReference type="Gene3D" id="1.10.3470.10">
    <property type="entry name" value="ABC transporter involved in vitamin B12 uptake, BtuC"/>
    <property type="match status" value="1"/>
</dbReference>
<keyword evidence="6 8" id="KW-1133">Transmembrane helix</keyword>
<evidence type="ECO:0000256" key="3">
    <source>
        <dbReference type="ARBA" id="ARBA00022448"/>
    </source>
</evidence>
<dbReference type="InterPro" id="IPR000522">
    <property type="entry name" value="ABC_transptr_permease_BtuC"/>
</dbReference>
<dbReference type="OrthoDB" id="9792889at2"/>
<evidence type="ECO:0000256" key="4">
    <source>
        <dbReference type="ARBA" id="ARBA00022475"/>
    </source>
</evidence>
<evidence type="ECO:0000256" key="7">
    <source>
        <dbReference type="ARBA" id="ARBA00023136"/>
    </source>
</evidence>
<keyword evidence="4" id="KW-1003">Cell membrane</keyword>
<evidence type="ECO:0000313" key="10">
    <source>
        <dbReference type="Proteomes" id="UP000247612"/>
    </source>
</evidence>
<feature type="transmembrane region" description="Helical" evidence="8">
    <location>
        <begin position="123"/>
        <end position="144"/>
    </location>
</feature>
<evidence type="ECO:0000256" key="5">
    <source>
        <dbReference type="ARBA" id="ARBA00022692"/>
    </source>
</evidence>
<dbReference type="CDD" id="cd06550">
    <property type="entry name" value="TM_ABC_iron-siderophores_like"/>
    <property type="match status" value="1"/>
</dbReference>
<organism evidence="9 10">
    <name type="scientific">Dielma fastidiosa</name>
    <dbReference type="NCBI Taxonomy" id="1034346"/>
    <lineage>
        <taxon>Bacteria</taxon>
        <taxon>Bacillati</taxon>
        <taxon>Bacillota</taxon>
        <taxon>Erysipelotrichia</taxon>
        <taxon>Erysipelotrichales</taxon>
        <taxon>Erysipelotrichaceae</taxon>
        <taxon>Dielma</taxon>
    </lineage>
</organism>
<evidence type="ECO:0000256" key="2">
    <source>
        <dbReference type="ARBA" id="ARBA00007935"/>
    </source>
</evidence>
<comment type="caution">
    <text evidence="9">The sequence shown here is derived from an EMBL/GenBank/DDBJ whole genome shotgun (WGS) entry which is preliminary data.</text>
</comment>
<feature type="transmembrane region" description="Helical" evidence="8">
    <location>
        <begin position="98"/>
        <end position="117"/>
    </location>
</feature>
<feature type="transmembrane region" description="Helical" evidence="8">
    <location>
        <begin position="191"/>
        <end position="216"/>
    </location>
</feature>
<feature type="transmembrane region" description="Helical" evidence="8">
    <location>
        <begin position="311"/>
        <end position="330"/>
    </location>
</feature>
<sequence length="339" mass="35596">MKVLQRFFIRICSNKLSLFILGISLLLIVSILCLVFGSVPLSLNDLLKGLSDAGSLEHTILFSIRLPRLAGGLLAGAAFSAAGVLLQGVLNNALASPNVIGVNAGAGFAVMLLLALLPDYSSYAALAAFLGAFLSAVLIVSIAAKTGASRITLVLSGVAVSSFLNAMMSALELMHIDLAVNVKVFMNGSLANIHFSQLALPAVLILAALCAVCFLARSLNILMLGDEVALSLGVNSSRLRLLLLLFASLLAGCAVSYAGLIGFVGLIVPHFARKMVGNDHRVLLPFASLCGAVFTLLCDLAGRVFFAPYELPVGIVLAFIGSPFFLFLLINKKGRRLHD</sequence>
<dbReference type="RefSeq" id="WP_022938549.1">
    <property type="nucleotide sequence ID" value="NZ_CABKRQ010000005.1"/>
</dbReference>
<evidence type="ECO:0000256" key="1">
    <source>
        <dbReference type="ARBA" id="ARBA00004651"/>
    </source>
</evidence>
<dbReference type="FunFam" id="1.10.3470.10:FF:000001">
    <property type="entry name" value="Vitamin B12 ABC transporter permease BtuC"/>
    <property type="match status" value="1"/>
</dbReference>
<keyword evidence="10" id="KW-1185">Reference proteome</keyword>
<name>A0A318KQV3_9FIRM</name>
<dbReference type="Proteomes" id="UP000247612">
    <property type="component" value="Unassembled WGS sequence"/>
</dbReference>
<feature type="transmembrane region" description="Helical" evidence="8">
    <location>
        <begin position="151"/>
        <end position="171"/>
    </location>
</feature>
<keyword evidence="5 8" id="KW-0812">Transmembrane</keyword>
<feature type="transmembrane region" description="Helical" evidence="8">
    <location>
        <begin position="69"/>
        <end position="86"/>
    </location>
</feature>
<dbReference type="GO" id="GO:0022857">
    <property type="term" value="F:transmembrane transporter activity"/>
    <property type="evidence" value="ECO:0007669"/>
    <property type="project" value="InterPro"/>
</dbReference>
<dbReference type="SUPFAM" id="SSF81345">
    <property type="entry name" value="ABC transporter involved in vitamin B12 uptake, BtuC"/>
    <property type="match status" value="1"/>
</dbReference>
<dbReference type="PANTHER" id="PTHR30472:SF24">
    <property type="entry name" value="FERRIC ENTEROBACTIN TRANSPORT SYSTEM PERMEASE PROTEIN FEPG"/>
    <property type="match status" value="1"/>
</dbReference>
<dbReference type="EMBL" id="QJKH01000028">
    <property type="protein sequence ID" value="PXX74013.1"/>
    <property type="molecule type" value="Genomic_DNA"/>
</dbReference>
<dbReference type="Pfam" id="PF01032">
    <property type="entry name" value="FecCD"/>
    <property type="match status" value="1"/>
</dbReference>
<protein>
    <submittedName>
        <fullName evidence="9">Iron complex transport system permease protein</fullName>
    </submittedName>
</protein>
<proteinExistence type="inferred from homology"/>
<dbReference type="STRING" id="1034346.GCA_000313565_02247"/>